<evidence type="ECO:0000313" key="2">
    <source>
        <dbReference type="EMBL" id="KAF8447189.1"/>
    </source>
</evidence>
<feature type="region of interest" description="Disordered" evidence="1">
    <location>
        <begin position="1"/>
        <end position="107"/>
    </location>
</feature>
<evidence type="ECO:0000313" key="3">
    <source>
        <dbReference type="Proteomes" id="UP001194468"/>
    </source>
</evidence>
<sequence>MVSDIITGEPNGNSGPSSGSTPFTGDSFVVQTTNTEVASTTAGPSQSSLPDTGSLIDATTSQNTAETSGRPIRSRRLPVRFRDLLPEPSLPSQANAEARPSESGPTSRLPRVILHVFDSFRTTLNKFGVARDYHHRPLYDPDAFVTIDQLSNAVHAGDQYGGSSGVPSILLKGHVLDVT</sequence>
<gene>
    <name evidence="2" type="ORF">L210DRAFT_3641153</name>
</gene>
<evidence type="ECO:0000256" key="1">
    <source>
        <dbReference type="SAM" id="MobiDB-lite"/>
    </source>
</evidence>
<reference evidence="2" key="2">
    <citation type="journal article" date="2020" name="Nat. Commun.">
        <title>Large-scale genome sequencing of mycorrhizal fungi provides insights into the early evolution of symbiotic traits.</title>
        <authorList>
            <person name="Miyauchi S."/>
            <person name="Kiss E."/>
            <person name="Kuo A."/>
            <person name="Drula E."/>
            <person name="Kohler A."/>
            <person name="Sanchez-Garcia M."/>
            <person name="Morin E."/>
            <person name="Andreopoulos B."/>
            <person name="Barry K.W."/>
            <person name="Bonito G."/>
            <person name="Buee M."/>
            <person name="Carver A."/>
            <person name="Chen C."/>
            <person name="Cichocki N."/>
            <person name="Clum A."/>
            <person name="Culley D."/>
            <person name="Crous P.W."/>
            <person name="Fauchery L."/>
            <person name="Girlanda M."/>
            <person name="Hayes R.D."/>
            <person name="Keri Z."/>
            <person name="LaButti K."/>
            <person name="Lipzen A."/>
            <person name="Lombard V."/>
            <person name="Magnuson J."/>
            <person name="Maillard F."/>
            <person name="Murat C."/>
            <person name="Nolan M."/>
            <person name="Ohm R.A."/>
            <person name="Pangilinan J."/>
            <person name="Pereira M.F."/>
            <person name="Perotto S."/>
            <person name="Peter M."/>
            <person name="Pfister S."/>
            <person name="Riley R."/>
            <person name="Sitrit Y."/>
            <person name="Stielow J.B."/>
            <person name="Szollosi G."/>
            <person name="Zifcakova L."/>
            <person name="Stursova M."/>
            <person name="Spatafora J.W."/>
            <person name="Tedersoo L."/>
            <person name="Vaario L.M."/>
            <person name="Yamada A."/>
            <person name="Yan M."/>
            <person name="Wang P."/>
            <person name="Xu J."/>
            <person name="Bruns T."/>
            <person name="Baldrian P."/>
            <person name="Vilgalys R."/>
            <person name="Dunand C."/>
            <person name="Henrissat B."/>
            <person name="Grigoriev I.V."/>
            <person name="Hibbett D."/>
            <person name="Nagy L.G."/>
            <person name="Martin F.M."/>
        </authorList>
    </citation>
    <scope>NUCLEOTIDE SEQUENCE</scope>
    <source>
        <strain evidence="2">BED1</strain>
    </source>
</reference>
<feature type="compositionally biased region" description="Low complexity" evidence="1">
    <location>
        <begin position="7"/>
        <end position="28"/>
    </location>
</feature>
<organism evidence="2 3">
    <name type="scientific">Boletus edulis BED1</name>
    <dbReference type="NCBI Taxonomy" id="1328754"/>
    <lineage>
        <taxon>Eukaryota</taxon>
        <taxon>Fungi</taxon>
        <taxon>Dikarya</taxon>
        <taxon>Basidiomycota</taxon>
        <taxon>Agaricomycotina</taxon>
        <taxon>Agaricomycetes</taxon>
        <taxon>Agaricomycetidae</taxon>
        <taxon>Boletales</taxon>
        <taxon>Boletineae</taxon>
        <taxon>Boletaceae</taxon>
        <taxon>Boletoideae</taxon>
        <taxon>Boletus</taxon>
    </lineage>
</organism>
<dbReference type="EMBL" id="WHUW01000004">
    <property type="protein sequence ID" value="KAF8447189.1"/>
    <property type="molecule type" value="Genomic_DNA"/>
</dbReference>
<comment type="caution">
    <text evidence="2">The sequence shown here is derived from an EMBL/GenBank/DDBJ whole genome shotgun (WGS) entry which is preliminary data.</text>
</comment>
<keyword evidence="3" id="KW-1185">Reference proteome</keyword>
<reference evidence="2" key="1">
    <citation type="submission" date="2019-10" db="EMBL/GenBank/DDBJ databases">
        <authorList>
            <consortium name="DOE Joint Genome Institute"/>
            <person name="Kuo A."/>
            <person name="Miyauchi S."/>
            <person name="Kiss E."/>
            <person name="Drula E."/>
            <person name="Kohler A."/>
            <person name="Sanchez-Garcia M."/>
            <person name="Andreopoulos B."/>
            <person name="Barry K.W."/>
            <person name="Bonito G."/>
            <person name="Buee M."/>
            <person name="Carver A."/>
            <person name="Chen C."/>
            <person name="Cichocki N."/>
            <person name="Clum A."/>
            <person name="Culley D."/>
            <person name="Crous P.W."/>
            <person name="Fauchery L."/>
            <person name="Girlanda M."/>
            <person name="Hayes R."/>
            <person name="Keri Z."/>
            <person name="LaButti K."/>
            <person name="Lipzen A."/>
            <person name="Lombard V."/>
            <person name="Magnuson J."/>
            <person name="Maillard F."/>
            <person name="Morin E."/>
            <person name="Murat C."/>
            <person name="Nolan M."/>
            <person name="Ohm R."/>
            <person name="Pangilinan J."/>
            <person name="Pereira M."/>
            <person name="Perotto S."/>
            <person name="Peter M."/>
            <person name="Riley R."/>
            <person name="Sitrit Y."/>
            <person name="Stielow B."/>
            <person name="Szollosi G."/>
            <person name="Zifcakova L."/>
            <person name="Stursova M."/>
            <person name="Spatafora J.W."/>
            <person name="Tedersoo L."/>
            <person name="Vaario L.-M."/>
            <person name="Yamada A."/>
            <person name="Yan M."/>
            <person name="Wang P."/>
            <person name="Xu J."/>
            <person name="Bruns T."/>
            <person name="Baldrian P."/>
            <person name="Vilgalys R."/>
            <person name="Henrissat B."/>
            <person name="Grigoriev I.V."/>
            <person name="Hibbett D."/>
            <person name="Nagy L.G."/>
            <person name="Martin F.M."/>
        </authorList>
    </citation>
    <scope>NUCLEOTIDE SEQUENCE</scope>
    <source>
        <strain evidence="2">BED1</strain>
    </source>
</reference>
<dbReference type="Proteomes" id="UP001194468">
    <property type="component" value="Unassembled WGS sequence"/>
</dbReference>
<accession>A0AAD4C2G9</accession>
<proteinExistence type="predicted"/>
<dbReference type="AlphaFoldDB" id="A0AAD4C2G9"/>
<feature type="compositionally biased region" description="Polar residues" evidence="1">
    <location>
        <begin position="29"/>
        <end position="67"/>
    </location>
</feature>
<protein>
    <submittedName>
        <fullName evidence="2">Uncharacterized protein</fullName>
    </submittedName>
</protein>
<name>A0AAD4C2G9_BOLED</name>